<dbReference type="Proteomes" id="UP001152320">
    <property type="component" value="Chromosome 18"/>
</dbReference>
<accession>A0A9Q0YL74</accession>
<proteinExistence type="predicted"/>
<dbReference type="InterPro" id="IPR016187">
    <property type="entry name" value="CTDL_fold"/>
</dbReference>
<dbReference type="InterPro" id="IPR016186">
    <property type="entry name" value="C-type_lectin-like/link_sf"/>
</dbReference>
<name>A0A9Q0YL74_HOLLE</name>
<dbReference type="SUPFAM" id="SSF56436">
    <property type="entry name" value="C-type lectin-like"/>
    <property type="match status" value="1"/>
</dbReference>
<dbReference type="InterPro" id="IPR050111">
    <property type="entry name" value="C-type_lectin/snaclec_domain"/>
</dbReference>
<protein>
    <submittedName>
        <fullName evidence="3">Echinoidin</fullName>
    </submittedName>
</protein>
<gene>
    <name evidence="3" type="ORF">HOLleu_34435</name>
</gene>
<reference evidence="3" key="1">
    <citation type="submission" date="2021-10" db="EMBL/GenBank/DDBJ databases">
        <title>Tropical sea cucumber genome reveals ecological adaptation and Cuvierian tubules defense mechanism.</title>
        <authorList>
            <person name="Chen T."/>
        </authorList>
    </citation>
    <scope>NUCLEOTIDE SEQUENCE</scope>
    <source>
        <strain evidence="3">Nanhai2018</strain>
        <tissue evidence="3">Muscle</tissue>
    </source>
</reference>
<comment type="caution">
    <text evidence="3">The sequence shown here is derived from an EMBL/GenBank/DDBJ whole genome shotgun (WGS) entry which is preliminary data.</text>
</comment>
<feature type="chain" id="PRO_5040259737" evidence="1">
    <location>
        <begin position="27"/>
        <end position="117"/>
    </location>
</feature>
<dbReference type="EMBL" id="JAIZAY010000018">
    <property type="protein sequence ID" value="KAJ8024508.1"/>
    <property type="molecule type" value="Genomic_DNA"/>
</dbReference>
<dbReference type="AlphaFoldDB" id="A0A9Q0YL74"/>
<feature type="domain" description="C-type lectin" evidence="2">
    <location>
        <begin position="41"/>
        <end position="108"/>
    </location>
</feature>
<dbReference type="Gene3D" id="3.10.100.10">
    <property type="entry name" value="Mannose-Binding Protein A, subunit A"/>
    <property type="match status" value="1"/>
</dbReference>
<sequence>MAACFNQKCSLLIGVVLLLFIGAIEGREISAIRCPTYWTTWGEHCYRYFSYETHWYEAESMCNMIGVGGGKSGIGHLVSIHSQEEQNFVYTMFKSYTAGINVVGKFWVLSDQGWRRF</sequence>
<evidence type="ECO:0000256" key="1">
    <source>
        <dbReference type="SAM" id="SignalP"/>
    </source>
</evidence>
<organism evidence="3 4">
    <name type="scientific">Holothuria leucospilota</name>
    <name type="common">Black long sea cucumber</name>
    <name type="synonym">Mertensiothuria leucospilota</name>
    <dbReference type="NCBI Taxonomy" id="206669"/>
    <lineage>
        <taxon>Eukaryota</taxon>
        <taxon>Metazoa</taxon>
        <taxon>Echinodermata</taxon>
        <taxon>Eleutherozoa</taxon>
        <taxon>Echinozoa</taxon>
        <taxon>Holothuroidea</taxon>
        <taxon>Aspidochirotacea</taxon>
        <taxon>Aspidochirotida</taxon>
        <taxon>Holothuriidae</taxon>
        <taxon>Holothuria</taxon>
    </lineage>
</organism>
<dbReference type="InterPro" id="IPR001304">
    <property type="entry name" value="C-type_lectin-like"/>
</dbReference>
<dbReference type="OrthoDB" id="418245at2759"/>
<keyword evidence="4" id="KW-1185">Reference proteome</keyword>
<feature type="signal peptide" evidence="1">
    <location>
        <begin position="1"/>
        <end position="26"/>
    </location>
</feature>
<evidence type="ECO:0000259" key="2">
    <source>
        <dbReference type="PROSITE" id="PS50041"/>
    </source>
</evidence>
<dbReference type="PANTHER" id="PTHR22803">
    <property type="entry name" value="MANNOSE, PHOSPHOLIPASE, LECTIN RECEPTOR RELATED"/>
    <property type="match status" value="1"/>
</dbReference>
<keyword evidence="1" id="KW-0732">Signal</keyword>
<evidence type="ECO:0000313" key="4">
    <source>
        <dbReference type="Proteomes" id="UP001152320"/>
    </source>
</evidence>
<evidence type="ECO:0000313" key="3">
    <source>
        <dbReference type="EMBL" id="KAJ8024508.1"/>
    </source>
</evidence>
<dbReference type="PROSITE" id="PS50041">
    <property type="entry name" value="C_TYPE_LECTIN_2"/>
    <property type="match status" value="1"/>
</dbReference>